<dbReference type="AlphaFoldDB" id="A0A0S4KJX0"/>
<organism evidence="2 3">
    <name type="scientific">Bodo saltans</name>
    <name type="common">Flagellated protozoan</name>
    <dbReference type="NCBI Taxonomy" id="75058"/>
    <lineage>
        <taxon>Eukaryota</taxon>
        <taxon>Discoba</taxon>
        <taxon>Euglenozoa</taxon>
        <taxon>Kinetoplastea</taxon>
        <taxon>Metakinetoplastina</taxon>
        <taxon>Eubodonida</taxon>
        <taxon>Bodonidae</taxon>
        <taxon>Bodo</taxon>
    </lineage>
</organism>
<dbReference type="VEuPathDB" id="TriTrypDB:BSAL_17895"/>
<name>A0A0S4KJX0_BODSA</name>
<sequence>MANALEVDPYELEPMSYGSAPPSPPQQQQVLPSTPQPAVTAPPPPPVASHVTVLWDFEQFSAWSAIDICRFHQSLLDRLTHTDHSLHVDHISVTAVGSDFRMAVDVLRQLNVRVSLVSRTSSHHAADVRAMEQAASNVQRNPGQATAQIVVITSRKELASMIQDLKVRGMRVLLVHNAMPGGDDATALEAHAFFSIQVSELLPHLTGVVEACVSSSAPSCGGGDTFTCSTSNHAASTVVLDAYVADGDYVDLEPMSSSSNASMFGPAATSPLPPPVPPSKVTVLWDFAPFSTWNSMDVEYFYTTLVDQLLRDDSLLQANHVSATAVGTNFKLSVDVLRQLGIRVSLLSSAKDADLRALEHAASEIVKNATQVTTEAVFITGRSDALTGTMRGLEDRGMKVLVVGHNSTPPAARNGSCGDATDPRKPSFATFTRSQRAISAEAYEQQDDDYEPMSLNNKSFTATSTPPAAAVPVAAAAVRPSKVAVLWDFAQFSAWSAGDIRSFFVNLQNKLMLDDPSLSVANISATAVGSDYKFAVDVLRQLSVRVSFVKSAPEAYLKSLEHAAADVVKNATQVATEAVVITSRTELGPMMRSLEDRGVRVLLVHNVMPGSADANALELHPAHTMQVSELLPRLVVDACVVVKEKCAA</sequence>
<evidence type="ECO:0000313" key="3">
    <source>
        <dbReference type="Proteomes" id="UP000051952"/>
    </source>
</evidence>
<dbReference type="Proteomes" id="UP000051952">
    <property type="component" value="Unassembled WGS sequence"/>
</dbReference>
<gene>
    <name evidence="2" type="ORF">BSAL_17895</name>
</gene>
<dbReference type="EMBL" id="CYKH01001680">
    <property type="protein sequence ID" value="CUI14850.1"/>
    <property type="molecule type" value="Genomic_DNA"/>
</dbReference>
<feature type="region of interest" description="Disordered" evidence="1">
    <location>
        <begin position="1"/>
        <end position="45"/>
    </location>
</feature>
<proteinExistence type="predicted"/>
<reference evidence="3" key="1">
    <citation type="submission" date="2015-09" db="EMBL/GenBank/DDBJ databases">
        <authorList>
            <consortium name="Pathogen Informatics"/>
        </authorList>
    </citation>
    <scope>NUCLEOTIDE SEQUENCE [LARGE SCALE GENOMIC DNA]</scope>
    <source>
        <strain evidence="3">Lake Konstanz</strain>
    </source>
</reference>
<keyword evidence="3" id="KW-1185">Reference proteome</keyword>
<evidence type="ECO:0008006" key="4">
    <source>
        <dbReference type="Google" id="ProtNLM"/>
    </source>
</evidence>
<feature type="compositionally biased region" description="Low complexity" evidence="1">
    <location>
        <begin position="26"/>
        <end position="39"/>
    </location>
</feature>
<accession>A0A0S4KJX0</accession>
<evidence type="ECO:0000256" key="1">
    <source>
        <dbReference type="SAM" id="MobiDB-lite"/>
    </source>
</evidence>
<protein>
    <recommendedName>
        <fullName evidence="4">NYN domain-containing protein</fullName>
    </recommendedName>
</protein>
<evidence type="ECO:0000313" key="2">
    <source>
        <dbReference type="EMBL" id="CUI14850.1"/>
    </source>
</evidence>